<dbReference type="RefSeq" id="XP_011630312.1">
    <property type="nucleotide sequence ID" value="XM_011632010.1"/>
</dbReference>
<sequence>MFQPKTLQEMTMPLFVANIILGMGMWTIKRGRILNIMYSMICLVGYCVLMKLSMEYLDTYYLHKVHRLGNLTFQAIFYANICLTLWLIPCGWLRRKHMKAAMMRILMCEKTMEQMGLQKNYRKLYLGQLYALMFVIVAFISFAVINYDGMFTEETPMHIRIVIMLAVNYPVALLYVSDVSFLHWVRYATLRFEQLNNLLQRMLTTTPDSPQHKRVLKMKDEWNKTFTASATQQDRKTKENTDTMRAVKQVHLELIKSTRSTNEAYGIQILLSMTISFVFITSLLYYAYSIFWLPLDKEVFRREMIPVVGWILFYSSKVLVINHMCAVASIEAANTGDIICELYEPSTSKEFRAEIRDFTLQLIQNPLIFTACGFFNLDHTFIHGVIGSVTTYLVILIQVGDLPTGKTSNSTDYIIKYNSSNFTTFDTFTTDVYL</sequence>
<evidence type="ECO:0000256" key="5">
    <source>
        <dbReference type="ARBA" id="ARBA00023136"/>
    </source>
</evidence>
<comment type="function">
    <text evidence="8">Gustatory receptor which mediates acceptance or avoidance behavior, depending on its substrates.</text>
</comment>
<keyword evidence="4 8" id="KW-1133">Transmembrane helix</keyword>
<keyword evidence="5 8" id="KW-0472">Membrane</keyword>
<evidence type="ECO:0000256" key="6">
    <source>
        <dbReference type="ARBA" id="ARBA00023170"/>
    </source>
</evidence>
<feature type="transmembrane region" description="Helical" evidence="8">
    <location>
        <begin position="73"/>
        <end position="93"/>
    </location>
</feature>
<dbReference type="PANTHER" id="PTHR21143:SF133">
    <property type="entry name" value="GUSTATORY AND PHEROMONE RECEPTOR 32A-RELATED"/>
    <property type="match status" value="1"/>
</dbReference>
<dbReference type="Proteomes" id="UP000504615">
    <property type="component" value="Unplaced"/>
</dbReference>
<feature type="transmembrane region" description="Helical" evidence="8">
    <location>
        <begin position="308"/>
        <end position="330"/>
    </location>
</feature>
<keyword evidence="9" id="KW-1185">Reference proteome</keyword>
<feature type="transmembrane region" description="Helical" evidence="8">
    <location>
        <begin position="12"/>
        <end position="28"/>
    </location>
</feature>
<keyword evidence="3 8" id="KW-0812">Transmembrane</keyword>
<evidence type="ECO:0000256" key="4">
    <source>
        <dbReference type="ARBA" id="ARBA00022989"/>
    </source>
</evidence>
<reference evidence="10" key="1">
    <citation type="submission" date="2025-08" db="UniProtKB">
        <authorList>
            <consortium name="RefSeq"/>
        </authorList>
    </citation>
    <scope>IDENTIFICATION</scope>
</reference>
<dbReference type="InterPro" id="IPR013604">
    <property type="entry name" value="7TM_chemorcpt"/>
</dbReference>
<keyword evidence="6 8" id="KW-0675">Receptor</keyword>
<dbReference type="GO" id="GO:0043025">
    <property type="term" value="C:neuronal cell body"/>
    <property type="evidence" value="ECO:0007669"/>
    <property type="project" value="TreeGrafter"/>
</dbReference>
<gene>
    <name evidence="10" type="primary">LOC105422588</name>
</gene>
<evidence type="ECO:0000256" key="8">
    <source>
        <dbReference type="RuleBase" id="RU363108"/>
    </source>
</evidence>
<organism evidence="9 10">
    <name type="scientific">Pogonomyrmex barbatus</name>
    <name type="common">red harvester ant</name>
    <dbReference type="NCBI Taxonomy" id="144034"/>
    <lineage>
        <taxon>Eukaryota</taxon>
        <taxon>Metazoa</taxon>
        <taxon>Ecdysozoa</taxon>
        <taxon>Arthropoda</taxon>
        <taxon>Hexapoda</taxon>
        <taxon>Insecta</taxon>
        <taxon>Pterygota</taxon>
        <taxon>Neoptera</taxon>
        <taxon>Endopterygota</taxon>
        <taxon>Hymenoptera</taxon>
        <taxon>Apocrita</taxon>
        <taxon>Aculeata</taxon>
        <taxon>Formicoidea</taxon>
        <taxon>Formicidae</taxon>
        <taxon>Myrmicinae</taxon>
        <taxon>Pogonomyrmex</taxon>
    </lineage>
</organism>
<protein>
    <recommendedName>
        <fullName evidence="8">Gustatory receptor</fullName>
    </recommendedName>
</protein>
<evidence type="ECO:0000313" key="10">
    <source>
        <dbReference type="RefSeq" id="XP_011630312.1"/>
    </source>
</evidence>
<comment type="similarity">
    <text evidence="8">Belongs to the insect chemoreceptor superfamily. Gustatory receptor (GR) family.</text>
</comment>
<dbReference type="GO" id="GO:0050909">
    <property type="term" value="P:sensory perception of taste"/>
    <property type="evidence" value="ECO:0007669"/>
    <property type="project" value="InterPro"/>
</dbReference>
<dbReference type="PANTHER" id="PTHR21143">
    <property type="entry name" value="INVERTEBRATE GUSTATORY RECEPTOR"/>
    <property type="match status" value="1"/>
</dbReference>
<dbReference type="KEGG" id="pbar:105422588"/>
<dbReference type="GeneID" id="105422588"/>
<dbReference type="OrthoDB" id="6366728at2759"/>
<proteinExistence type="inferred from homology"/>
<feature type="transmembrane region" description="Helical" evidence="8">
    <location>
        <begin position="124"/>
        <end position="145"/>
    </location>
</feature>
<keyword evidence="7 8" id="KW-0807">Transducer</keyword>
<dbReference type="GO" id="GO:0005886">
    <property type="term" value="C:plasma membrane"/>
    <property type="evidence" value="ECO:0007669"/>
    <property type="project" value="UniProtKB-SubCell"/>
</dbReference>
<feature type="transmembrane region" description="Helical" evidence="8">
    <location>
        <begin position="35"/>
        <end position="53"/>
    </location>
</feature>
<keyword evidence="2 8" id="KW-1003">Cell membrane</keyword>
<feature type="transmembrane region" description="Helical" evidence="8">
    <location>
        <begin position="265"/>
        <end position="288"/>
    </location>
</feature>
<comment type="subcellular location">
    <subcellularLocation>
        <location evidence="1 8">Cell membrane</location>
        <topology evidence="1 8">Multi-pass membrane protein</topology>
    </subcellularLocation>
</comment>
<name>A0A6I9VWT5_9HYME</name>
<evidence type="ECO:0000256" key="1">
    <source>
        <dbReference type="ARBA" id="ARBA00004651"/>
    </source>
</evidence>
<evidence type="ECO:0000256" key="3">
    <source>
        <dbReference type="ARBA" id="ARBA00022692"/>
    </source>
</evidence>
<dbReference type="GO" id="GO:0030425">
    <property type="term" value="C:dendrite"/>
    <property type="evidence" value="ECO:0007669"/>
    <property type="project" value="TreeGrafter"/>
</dbReference>
<feature type="transmembrane region" description="Helical" evidence="8">
    <location>
        <begin position="157"/>
        <end position="176"/>
    </location>
</feature>
<evidence type="ECO:0000313" key="9">
    <source>
        <dbReference type="Proteomes" id="UP000504615"/>
    </source>
</evidence>
<evidence type="ECO:0000256" key="2">
    <source>
        <dbReference type="ARBA" id="ARBA00022475"/>
    </source>
</evidence>
<dbReference type="GO" id="GO:0007635">
    <property type="term" value="P:chemosensory behavior"/>
    <property type="evidence" value="ECO:0007669"/>
    <property type="project" value="TreeGrafter"/>
</dbReference>
<dbReference type="GO" id="GO:0030424">
    <property type="term" value="C:axon"/>
    <property type="evidence" value="ECO:0007669"/>
    <property type="project" value="TreeGrafter"/>
</dbReference>
<dbReference type="GO" id="GO:0008049">
    <property type="term" value="P:male courtship behavior"/>
    <property type="evidence" value="ECO:0007669"/>
    <property type="project" value="TreeGrafter"/>
</dbReference>
<dbReference type="Pfam" id="PF08395">
    <property type="entry name" value="7tm_7"/>
    <property type="match status" value="1"/>
</dbReference>
<dbReference type="AlphaFoldDB" id="A0A6I9VWT5"/>
<evidence type="ECO:0000256" key="7">
    <source>
        <dbReference type="ARBA" id="ARBA00023224"/>
    </source>
</evidence>
<dbReference type="GO" id="GO:0007165">
    <property type="term" value="P:signal transduction"/>
    <property type="evidence" value="ECO:0007669"/>
    <property type="project" value="UniProtKB-KW"/>
</dbReference>
<accession>A0A6I9VWT5</accession>